<dbReference type="Pfam" id="PF00291">
    <property type="entry name" value="PALP"/>
    <property type="match status" value="1"/>
</dbReference>
<accession>A0ABT4XMM6</accession>
<dbReference type="InterPro" id="IPR001926">
    <property type="entry name" value="TrpB-like_PALP"/>
</dbReference>
<gene>
    <name evidence="4" type="ORF">PFY00_00520</name>
</gene>
<dbReference type="PANTHER" id="PTHR42937">
    <property type="match status" value="1"/>
</dbReference>
<keyword evidence="4" id="KW-0456">Lyase</keyword>
<dbReference type="CDD" id="cd00640">
    <property type="entry name" value="Trp-synth-beta_II"/>
    <property type="match status" value="1"/>
</dbReference>
<dbReference type="NCBIfam" id="TIGR01747">
    <property type="entry name" value="diampropi_NH3ly"/>
    <property type="match status" value="1"/>
</dbReference>
<comment type="caution">
    <text evidence="4">The sequence shown here is derived from an EMBL/GenBank/DDBJ whole genome shotgun (WGS) entry which is preliminary data.</text>
</comment>
<dbReference type="EC" id="4.3.1.15" evidence="4"/>
<dbReference type="RefSeq" id="WP_271430560.1">
    <property type="nucleotide sequence ID" value="NZ_JAQIOY010000001.1"/>
</dbReference>
<protein>
    <submittedName>
        <fullName evidence="4">Diaminopropionate ammonia-lyase</fullName>
        <ecNumber evidence="4">4.3.1.15</ecNumber>
    </submittedName>
</protein>
<dbReference type="NCBIfam" id="NF006058">
    <property type="entry name" value="PRK08206.1"/>
    <property type="match status" value="1"/>
</dbReference>
<dbReference type="GO" id="GO:0008838">
    <property type="term" value="F:diaminopropionate ammonia-lyase activity"/>
    <property type="evidence" value="ECO:0007669"/>
    <property type="project" value="UniProtKB-EC"/>
</dbReference>
<proteinExistence type="predicted"/>
<dbReference type="InterPro" id="IPR036052">
    <property type="entry name" value="TrpB-like_PALP_sf"/>
</dbReference>
<evidence type="ECO:0000259" key="3">
    <source>
        <dbReference type="Pfam" id="PF00291"/>
    </source>
</evidence>
<evidence type="ECO:0000256" key="1">
    <source>
        <dbReference type="ARBA" id="ARBA00001933"/>
    </source>
</evidence>
<evidence type="ECO:0000256" key="2">
    <source>
        <dbReference type="ARBA" id="ARBA00022898"/>
    </source>
</evidence>
<dbReference type="InterPro" id="IPR010081">
    <property type="entry name" value="DiNH2opropionate_NH3_lyase"/>
</dbReference>
<keyword evidence="5" id="KW-1185">Reference proteome</keyword>
<dbReference type="SUPFAM" id="SSF53686">
    <property type="entry name" value="Tryptophan synthase beta subunit-like PLP-dependent enzymes"/>
    <property type="match status" value="1"/>
</dbReference>
<sequence length="403" mass="43542">MFDCFQNAQPELHIARPEFGPAVRDVLSKARFARASAEIRSWSGYRPTPLIELAGIASALNVSSVHYKHEAARFGLGSFKALGGAYAVLRVLQDRLTTQLGHKVSFKDIHTGKYSDRISLMTVVSATDGNHGRSVAWGARRFGAQCRIYIHAEVSASREEAIRALGAKVIRVNGDYDAAVAQCRWEAERYGWFIVSDTSWQGYSEIPKDVMAGYGVMAREITSELTEPATHVFLQGGVGGLAAAVASTFYQHWGSTAPLNVVVEPELASCLMASAKNKSPTAVRIQRETLMAGLSCGEPSELAWDILEQSVSAYMTIPDDLVAPAIKLLASGQSGDTRLKVGESAVAGLIGLFCGALNPKLRDRLKLTPESRIIIIGSEGVTDPEMFHKMVTDDLPMDGAEPA</sequence>
<keyword evidence="2" id="KW-0663">Pyridoxal phosphate</keyword>
<evidence type="ECO:0000313" key="4">
    <source>
        <dbReference type="EMBL" id="MDA7423194.1"/>
    </source>
</evidence>
<reference evidence="4 5" key="1">
    <citation type="submission" date="2023-01" db="EMBL/GenBank/DDBJ databases">
        <title>Thalassococcus onchidii sp. nov., isolated from a marine invertebrate from the South China Sea.</title>
        <authorList>
            <person name="Xu S."/>
            <person name="Liu Z."/>
            <person name="Xu Y."/>
        </authorList>
    </citation>
    <scope>NUCLEOTIDE SEQUENCE [LARGE SCALE GENOMIC DNA]</scope>
    <source>
        <strain evidence="4 5">KCTC 32084</strain>
    </source>
</reference>
<comment type="cofactor">
    <cofactor evidence="1">
        <name>pyridoxal 5'-phosphate</name>
        <dbReference type="ChEBI" id="CHEBI:597326"/>
    </cofactor>
</comment>
<dbReference type="PANTHER" id="PTHR42937:SF1">
    <property type="entry name" value="DIAMINOPROPIONATE AMMONIA-LYASE"/>
    <property type="match status" value="1"/>
</dbReference>
<name>A0ABT4XMM6_9RHOB</name>
<feature type="domain" description="Tryptophan synthase beta chain-like PALP" evidence="3">
    <location>
        <begin position="44"/>
        <end position="376"/>
    </location>
</feature>
<organism evidence="4 5">
    <name type="scientific">Thalassococcus lentus</name>
    <dbReference type="NCBI Taxonomy" id="1210524"/>
    <lineage>
        <taxon>Bacteria</taxon>
        <taxon>Pseudomonadati</taxon>
        <taxon>Pseudomonadota</taxon>
        <taxon>Alphaproteobacteria</taxon>
        <taxon>Rhodobacterales</taxon>
        <taxon>Roseobacteraceae</taxon>
        <taxon>Thalassococcus</taxon>
    </lineage>
</organism>
<dbReference type="Proteomes" id="UP001210720">
    <property type="component" value="Unassembled WGS sequence"/>
</dbReference>
<dbReference type="Gene3D" id="3.40.50.1100">
    <property type="match status" value="3"/>
</dbReference>
<evidence type="ECO:0000313" key="5">
    <source>
        <dbReference type="Proteomes" id="UP001210720"/>
    </source>
</evidence>
<dbReference type="EMBL" id="JAQIOY010000001">
    <property type="protein sequence ID" value="MDA7423194.1"/>
    <property type="molecule type" value="Genomic_DNA"/>
</dbReference>